<evidence type="ECO:0000259" key="5">
    <source>
        <dbReference type="Pfam" id="PF00535"/>
    </source>
</evidence>
<evidence type="ECO:0000256" key="3">
    <source>
        <dbReference type="ARBA" id="ARBA00022679"/>
    </source>
</evidence>
<dbReference type="PANTHER" id="PTHR43179">
    <property type="entry name" value="RHAMNOSYLTRANSFERASE WBBL"/>
    <property type="match status" value="1"/>
</dbReference>
<dbReference type="Proteomes" id="UP000178565">
    <property type="component" value="Unassembled WGS sequence"/>
</dbReference>
<dbReference type="PANTHER" id="PTHR43179:SF12">
    <property type="entry name" value="GALACTOFURANOSYLTRANSFERASE GLFT2"/>
    <property type="match status" value="1"/>
</dbReference>
<dbReference type="SUPFAM" id="SSF53448">
    <property type="entry name" value="Nucleotide-diphospho-sugar transferases"/>
    <property type="match status" value="1"/>
</dbReference>
<dbReference type="AlphaFoldDB" id="A0A1F5KNY5"/>
<gene>
    <name evidence="6" type="ORF">A3B45_00270</name>
</gene>
<keyword evidence="4" id="KW-0472">Membrane</keyword>
<dbReference type="EMBL" id="MFDM01000023">
    <property type="protein sequence ID" value="OGE42628.1"/>
    <property type="molecule type" value="Genomic_DNA"/>
</dbReference>
<evidence type="ECO:0000256" key="1">
    <source>
        <dbReference type="ARBA" id="ARBA00006739"/>
    </source>
</evidence>
<dbReference type="CDD" id="cd04186">
    <property type="entry name" value="GT_2_like_c"/>
    <property type="match status" value="1"/>
</dbReference>
<evidence type="ECO:0000313" key="7">
    <source>
        <dbReference type="Proteomes" id="UP000178565"/>
    </source>
</evidence>
<evidence type="ECO:0000313" key="6">
    <source>
        <dbReference type="EMBL" id="OGE42628.1"/>
    </source>
</evidence>
<sequence>MVVSRNRKEDLIDCIKSLKKSNYRNLEIIVLDNGSDRPISVWFKKRFSAVTLITSQNNLGAAGGRNLALKSTQGDFILFMDDDAIADQKMISSLVKVLEDKKSAGIVQPIIYDKDRTGFLEGAGHDISLTTGRIKAWGAKEIDLGQYNFLREIPLAGCIWMVKRKIIEKIGGYDERYFIPYEDSDFSFRARKAGFKIFCVPDAKAWHTGRKTKFANFLVEWIGITSVERAFRISRNKLIYMSKHAPNENFLVFLFFFQPIYLMVHSIIIILSLRFDVLVKYWQGVLEGLYLALLIRTNLYGSK</sequence>
<keyword evidence="3" id="KW-0808">Transferase</keyword>
<dbReference type="Pfam" id="PF00535">
    <property type="entry name" value="Glycos_transf_2"/>
    <property type="match status" value="1"/>
</dbReference>
<name>A0A1F5KNY5_9BACT</name>
<feature type="transmembrane region" description="Helical" evidence="4">
    <location>
        <begin position="250"/>
        <end position="275"/>
    </location>
</feature>
<dbReference type="STRING" id="1797785.A3B45_00270"/>
<keyword evidence="4" id="KW-0812">Transmembrane</keyword>
<evidence type="ECO:0000256" key="2">
    <source>
        <dbReference type="ARBA" id="ARBA00022676"/>
    </source>
</evidence>
<accession>A0A1F5KNY5</accession>
<protein>
    <recommendedName>
        <fullName evidence="5">Glycosyltransferase 2-like domain-containing protein</fullName>
    </recommendedName>
</protein>
<dbReference type="Gene3D" id="3.90.550.10">
    <property type="entry name" value="Spore Coat Polysaccharide Biosynthesis Protein SpsA, Chain A"/>
    <property type="match status" value="1"/>
</dbReference>
<keyword evidence="2" id="KW-0328">Glycosyltransferase</keyword>
<dbReference type="InterPro" id="IPR029044">
    <property type="entry name" value="Nucleotide-diphossugar_trans"/>
</dbReference>
<proteinExistence type="inferred from homology"/>
<evidence type="ECO:0000256" key="4">
    <source>
        <dbReference type="SAM" id="Phobius"/>
    </source>
</evidence>
<feature type="domain" description="Glycosyltransferase 2-like" evidence="5">
    <location>
        <begin position="2"/>
        <end position="170"/>
    </location>
</feature>
<keyword evidence="4" id="KW-1133">Transmembrane helix</keyword>
<organism evidence="6 7">
    <name type="scientific">Candidatus Daviesbacteria bacterium RIFCSPLOWO2_01_FULL_39_12</name>
    <dbReference type="NCBI Taxonomy" id="1797785"/>
    <lineage>
        <taxon>Bacteria</taxon>
        <taxon>Candidatus Daviesiibacteriota</taxon>
    </lineage>
</organism>
<comment type="similarity">
    <text evidence="1">Belongs to the glycosyltransferase 2 family.</text>
</comment>
<comment type="caution">
    <text evidence="6">The sequence shown here is derived from an EMBL/GenBank/DDBJ whole genome shotgun (WGS) entry which is preliminary data.</text>
</comment>
<dbReference type="InterPro" id="IPR001173">
    <property type="entry name" value="Glyco_trans_2-like"/>
</dbReference>
<feature type="transmembrane region" description="Helical" evidence="4">
    <location>
        <begin position="281"/>
        <end position="299"/>
    </location>
</feature>
<dbReference type="GO" id="GO:0016757">
    <property type="term" value="F:glycosyltransferase activity"/>
    <property type="evidence" value="ECO:0007669"/>
    <property type="project" value="UniProtKB-KW"/>
</dbReference>
<reference evidence="6 7" key="1">
    <citation type="journal article" date="2016" name="Nat. Commun.">
        <title>Thousands of microbial genomes shed light on interconnected biogeochemical processes in an aquifer system.</title>
        <authorList>
            <person name="Anantharaman K."/>
            <person name="Brown C.T."/>
            <person name="Hug L.A."/>
            <person name="Sharon I."/>
            <person name="Castelle C.J."/>
            <person name="Probst A.J."/>
            <person name="Thomas B.C."/>
            <person name="Singh A."/>
            <person name="Wilkins M.J."/>
            <person name="Karaoz U."/>
            <person name="Brodie E.L."/>
            <person name="Williams K.H."/>
            <person name="Hubbard S.S."/>
            <person name="Banfield J.F."/>
        </authorList>
    </citation>
    <scope>NUCLEOTIDE SEQUENCE [LARGE SCALE GENOMIC DNA]</scope>
</reference>